<name>A0ABW3V9P8_9PSEU</name>
<evidence type="ECO:0000313" key="4">
    <source>
        <dbReference type="Proteomes" id="UP001597182"/>
    </source>
</evidence>
<dbReference type="PANTHER" id="PTHR40763:SF4">
    <property type="entry name" value="DUF1707 DOMAIN-CONTAINING PROTEIN"/>
    <property type="match status" value="1"/>
</dbReference>
<keyword evidence="4" id="KW-1185">Reference proteome</keyword>
<feature type="transmembrane region" description="Helical" evidence="1">
    <location>
        <begin position="106"/>
        <end position="124"/>
    </location>
</feature>
<evidence type="ECO:0000259" key="2">
    <source>
        <dbReference type="Pfam" id="PF08044"/>
    </source>
</evidence>
<comment type="caution">
    <text evidence="3">The sequence shown here is derived from an EMBL/GenBank/DDBJ whole genome shotgun (WGS) entry which is preliminary data.</text>
</comment>
<sequence length="138" mass="15071">MTIPQNPAKPVRIGDADRERVAERIRGALAEGRLTLEEADERQAAAYAARVEADLAELTDDLPAPPPPPAPPLSTQARTRLAVHGAVVAALATLLIIGWATSAAPFFWPAWPMFWLALSLFVHARIARRREARLQPAR</sequence>
<feature type="transmembrane region" description="Helical" evidence="1">
    <location>
        <begin position="81"/>
        <end position="100"/>
    </location>
</feature>
<accession>A0ABW3V9P8</accession>
<evidence type="ECO:0000256" key="1">
    <source>
        <dbReference type="SAM" id="Phobius"/>
    </source>
</evidence>
<dbReference type="InterPro" id="IPR012551">
    <property type="entry name" value="DUF1707_SHOCT-like"/>
</dbReference>
<keyword evidence="1" id="KW-1133">Transmembrane helix</keyword>
<organism evidence="3 4">
    <name type="scientific">Pseudonocardia benzenivorans</name>
    <dbReference type="NCBI Taxonomy" id="228005"/>
    <lineage>
        <taxon>Bacteria</taxon>
        <taxon>Bacillati</taxon>
        <taxon>Actinomycetota</taxon>
        <taxon>Actinomycetes</taxon>
        <taxon>Pseudonocardiales</taxon>
        <taxon>Pseudonocardiaceae</taxon>
        <taxon>Pseudonocardia</taxon>
    </lineage>
</organism>
<protein>
    <submittedName>
        <fullName evidence="3">DUF1707 domain-containing protein</fullName>
    </submittedName>
</protein>
<keyword evidence="1" id="KW-0812">Transmembrane</keyword>
<keyword evidence="1" id="KW-0472">Membrane</keyword>
<dbReference type="PANTHER" id="PTHR40763">
    <property type="entry name" value="MEMBRANE PROTEIN-RELATED"/>
    <property type="match status" value="1"/>
</dbReference>
<reference evidence="4" key="1">
    <citation type="journal article" date="2019" name="Int. J. Syst. Evol. Microbiol.">
        <title>The Global Catalogue of Microorganisms (GCM) 10K type strain sequencing project: providing services to taxonomists for standard genome sequencing and annotation.</title>
        <authorList>
            <consortium name="The Broad Institute Genomics Platform"/>
            <consortium name="The Broad Institute Genome Sequencing Center for Infectious Disease"/>
            <person name="Wu L."/>
            <person name="Ma J."/>
        </authorList>
    </citation>
    <scope>NUCLEOTIDE SEQUENCE [LARGE SCALE GENOMIC DNA]</scope>
    <source>
        <strain evidence="4">CCUG 49018</strain>
    </source>
</reference>
<feature type="domain" description="DUF1707" evidence="2">
    <location>
        <begin position="11"/>
        <end position="63"/>
    </location>
</feature>
<gene>
    <name evidence="3" type="ORF">ACFQ34_01055</name>
</gene>
<proteinExistence type="predicted"/>
<dbReference type="Proteomes" id="UP001597182">
    <property type="component" value="Unassembled WGS sequence"/>
</dbReference>
<dbReference type="Pfam" id="PF08044">
    <property type="entry name" value="DUF1707"/>
    <property type="match status" value="1"/>
</dbReference>
<evidence type="ECO:0000313" key="3">
    <source>
        <dbReference type="EMBL" id="MFD1231862.1"/>
    </source>
</evidence>
<dbReference type="EMBL" id="JBHTMB010000008">
    <property type="protein sequence ID" value="MFD1231862.1"/>
    <property type="molecule type" value="Genomic_DNA"/>
</dbReference>
<dbReference type="RefSeq" id="WP_013677433.1">
    <property type="nucleotide sequence ID" value="NZ_BAABKS010000053.1"/>
</dbReference>